<protein>
    <submittedName>
        <fullName evidence="1">Uncharacterized protein</fullName>
    </submittedName>
</protein>
<accession>A0AAV7PNB0</accession>
<dbReference type="EMBL" id="JANPWB010000011">
    <property type="protein sequence ID" value="KAJ1129728.1"/>
    <property type="molecule type" value="Genomic_DNA"/>
</dbReference>
<reference evidence="1" key="1">
    <citation type="journal article" date="2022" name="bioRxiv">
        <title>Sequencing and chromosome-scale assembly of the giantPleurodeles waltlgenome.</title>
        <authorList>
            <person name="Brown T."/>
            <person name="Elewa A."/>
            <person name="Iarovenko S."/>
            <person name="Subramanian E."/>
            <person name="Araus A.J."/>
            <person name="Petzold A."/>
            <person name="Susuki M."/>
            <person name="Suzuki K.-i.T."/>
            <person name="Hayashi T."/>
            <person name="Toyoda A."/>
            <person name="Oliveira C."/>
            <person name="Osipova E."/>
            <person name="Leigh N.D."/>
            <person name="Simon A."/>
            <person name="Yun M.H."/>
        </authorList>
    </citation>
    <scope>NUCLEOTIDE SEQUENCE</scope>
    <source>
        <strain evidence="1">20211129_DDA</strain>
        <tissue evidence="1">Liver</tissue>
    </source>
</reference>
<evidence type="ECO:0000313" key="1">
    <source>
        <dbReference type="EMBL" id="KAJ1129728.1"/>
    </source>
</evidence>
<gene>
    <name evidence="1" type="ORF">NDU88_008094</name>
</gene>
<dbReference type="AlphaFoldDB" id="A0AAV7PNB0"/>
<sequence length="127" mass="14215">MELLPLWLRVPRSTPHGAQPELPVVVAKRQGVHLCFRSRTFPTCCCRASAARAVLDPVPEVRPPLFSFWADEDPRGTGRSAHSTSTATTIVRQLAPARRRGSPREVGRVARFFFRWFPPHGTGSLCR</sequence>
<proteinExistence type="predicted"/>
<organism evidence="1 2">
    <name type="scientific">Pleurodeles waltl</name>
    <name type="common">Iberian ribbed newt</name>
    <dbReference type="NCBI Taxonomy" id="8319"/>
    <lineage>
        <taxon>Eukaryota</taxon>
        <taxon>Metazoa</taxon>
        <taxon>Chordata</taxon>
        <taxon>Craniata</taxon>
        <taxon>Vertebrata</taxon>
        <taxon>Euteleostomi</taxon>
        <taxon>Amphibia</taxon>
        <taxon>Batrachia</taxon>
        <taxon>Caudata</taxon>
        <taxon>Salamandroidea</taxon>
        <taxon>Salamandridae</taxon>
        <taxon>Pleurodelinae</taxon>
        <taxon>Pleurodeles</taxon>
    </lineage>
</organism>
<keyword evidence="2" id="KW-1185">Reference proteome</keyword>
<evidence type="ECO:0000313" key="2">
    <source>
        <dbReference type="Proteomes" id="UP001066276"/>
    </source>
</evidence>
<dbReference type="Proteomes" id="UP001066276">
    <property type="component" value="Chromosome 7"/>
</dbReference>
<comment type="caution">
    <text evidence="1">The sequence shown here is derived from an EMBL/GenBank/DDBJ whole genome shotgun (WGS) entry which is preliminary data.</text>
</comment>
<name>A0AAV7PNB0_PLEWA</name>